<evidence type="ECO:0000256" key="7">
    <source>
        <dbReference type="SAM" id="Phobius"/>
    </source>
</evidence>
<feature type="transmembrane region" description="Helical" evidence="7">
    <location>
        <begin position="150"/>
        <end position="175"/>
    </location>
</feature>
<evidence type="ECO:0000256" key="3">
    <source>
        <dbReference type="ARBA" id="ARBA00022475"/>
    </source>
</evidence>
<reference evidence="8 9" key="1">
    <citation type="submission" date="2022-08" db="EMBL/GenBank/DDBJ databases">
        <title>Genome Sequence of the sulphate-reducing bacterium, Pseudodesulfovibrio sp. SYK.</title>
        <authorList>
            <person name="Kondo R."/>
            <person name="Kataoka T."/>
        </authorList>
    </citation>
    <scope>NUCLEOTIDE SEQUENCE [LARGE SCALE GENOMIC DNA]</scope>
    <source>
        <strain evidence="8 9">SYK</strain>
    </source>
</reference>
<sequence>MINNYVVYVLLAITITAIPGPAVILTIRNSLKYGYKASIANILGNFIAMVLLATLSAVGLGALIISSSSLFVILKVFGCLYLIYLGIKSWKTPCIQKRNHQKEQQINNQKFTVLFKEGLGVGISNPKAIAFFTALFPQFVDPARTFIPQFLTLILTIEVISFIILTSYAISASLASPFLSKKRAMAIFNKLTGISFIGFGIALLCEDS</sequence>
<feature type="transmembrane region" description="Helical" evidence="7">
    <location>
        <begin position="187"/>
        <end position="205"/>
    </location>
</feature>
<keyword evidence="3" id="KW-1003">Cell membrane</keyword>
<gene>
    <name evidence="8" type="primary">rhtB</name>
    <name evidence="8" type="ORF">SYK_12970</name>
</gene>
<dbReference type="PANTHER" id="PTHR30086:SF14">
    <property type="entry name" value="HOMOSERINE_HOMOSERINE LACTONE EFFLUX PROTEIN"/>
    <property type="match status" value="1"/>
</dbReference>
<dbReference type="EMBL" id="AP026709">
    <property type="protein sequence ID" value="BDQ36937.1"/>
    <property type="molecule type" value="Genomic_DNA"/>
</dbReference>
<organism evidence="8 9">
    <name type="scientific">Pseudodesulfovibrio nedwellii</name>
    <dbReference type="NCBI Taxonomy" id="2973072"/>
    <lineage>
        <taxon>Bacteria</taxon>
        <taxon>Pseudomonadati</taxon>
        <taxon>Thermodesulfobacteriota</taxon>
        <taxon>Desulfovibrionia</taxon>
        <taxon>Desulfovibrionales</taxon>
        <taxon>Desulfovibrionaceae</taxon>
    </lineage>
</organism>
<feature type="transmembrane region" description="Helical" evidence="7">
    <location>
        <begin position="6"/>
        <end position="27"/>
    </location>
</feature>
<keyword evidence="6 7" id="KW-0472">Membrane</keyword>
<dbReference type="PANTHER" id="PTHR30086">
    <property type="entry name" value="ARGININE EXPORTER PROTEIN ARGO"/>
    <property type="match status" value="1"/>
</dbReference>
<dbReference type="RefSeq" id="WP_281762807.1">
    <property type="nucleotide sequence ID" value="NZ_AP026709.1"/>
</dbReference>
<keyword evidence="4 7" id="KW-0812">Transmembrane</keyword>
<dbReference type="InterPro" id="IPR001123">
    <property type="entry name" value="LeuE-type"/>
</dbReference>
<proteinExistence type="inferred from homology"/>
<dbReference type="PIRSF" id="PIRSF006324">
    <property type="entry name" value="LeuE"/>
    <property type="match status" value="1"/>
</dbReference>
<keyword evidence="8" id="KW-0282">Flagellum</keyword>
<evidence type="ECO:0000256" key="2">
    <source>
        <dbReference type="ARBA" id="ARBA00007928"/>
    </source>
</evidence>
<keyword evidence="5 7" id="KW-1133">Transmembrane helix</keyword>
<keyword evidence="9" id="KW-1185">Reference proteome</keyword>
<name>A0ABN6S4B7_9BACT</name>
<comment type="subcellular location">
    <subcellularLocation>
        <location evidence="1">Cell membrane</location>
        <topology evidence="1">Multi-pass membrane protein</topology>
    </subcellularLocation>
</comment>
<dbReference type="Pfam" id="PF01810">
    <property type="entry name" value="LysE"/>
    <property type="match status" value="1"/>
</dbReference>
<evidence type="ECO:0000313" key="8">
    <source>
        <dbReference type="EMBL" id="BDQ36937.1"/>
    </source>
</evidence>
<accession>A0ABN6S4B7</accession>
<feature type="transmembrane region" description="Helical" evidence="7">
    <location>
        <begin position="70"/>
        <end position="87"/>
    </location>
</feature>
<keyword evidence="8" id="KW-0969">Cilium</keyword>
<evidence type="ECO:0000313" key="9">
    <source>
        <dbReference type="Proteomes" id="UP001317742"/>
    </source>
</evidence>
<comment type="similarity">
    <text evidence="2">Belongs to the Rht family.</text>
</comment>
<keyword evidence="8" id="KW-0966">Cell projection</keyword>
<evidence type="ECO:0000256" key="5">
    <source>
        <dbReference type="ARBA" id="ARBA00022989"/>
    </source>
</evidence>
<dbReference type="Proteomes" id="UP001317742">
    <property type="component" value="Chromosome"/>
</dbReference>
<evidence type="ECO:0000256" key="4">
    <source>
        <dbReference type="ARBA" id="ARBA00022692"/>
    </source>
</evidence>
<evidence type="ECO:0000256" key="6">
    <source>
        <dbReference type="ARBA" id="ARBA00023136"/>
    </source>
</evidence>
<protein>
    <submittedName>
        <fullName evidence="8">Flagellar biosynthesis protein FlgM</fullName>
    </submittedName>
</protein>
<evidence type="ECO:0000256" key="1">
    <source>
        <dbReference type="ARBA" id="ARBA00004651"/>
    </source>
</evidence>
<feature type="transmembrane region" description="Helical" evidence="7">
    <location>
        <begin position="39"/>
        <end position="64"/>
    </location>
</feature>